<keyword evidence="2" id="KW-1185">Reference proteome</keyword>
<dbReference type="EMBL" id="BMAW01064480">
    <property type="protein sequence ID" value="GFT45380.1"/>
    <property type="molecule type" value="Genomic_DNA"/>
</dbReference>
<dbReference type="AlphaFoldDB" id="A0A8X6TTI3"/>
<gene>
    <name evidence="1" type="ORF">NPIL_444501</name>
</gene>
<comment type="caution">
    <text evidence="1">The sequence shown here is derived from an EMBL/GenBank/DDBJ whole genome shotgun (WGS) entry which is preliminary data.</text>
</comment>
<proteinExistence type="predicted"/>
<dbReference type="Proteomes" id="UP000887013">
    <property type="component" value="Unassembled WGS sequence"/>
</dbReference>
<name>A0A8X6TTI3_NEPPI</name>
<evidence type="ECO:0000313" key="2">
    <source>
        <dbReference type="Proteomes" id="UP000887013"/>
    </source>
</evidence>
<protein>
    <submittedName>
        <fullName evidence="1">Uncharacterized protein</fullName>
    </submittedName>
</protein>
<reference evidence="1" key="1">
    <citation type="submission" date="2020-08" db="EMBL/GenBank/DDBJ databases">
        <title>Multicomponent nature underlies the extraordinary mechanical properties of spider dragline silk.</title>
        <authorList>
            <person name="Kono N."/>
            <person name="Nakamura H."/>
            <person name="Mori M."/>
            <person name="Yoshida Y."/>
            <person name="Ohtoshi R."/>
            <person name="Malay A.D."/>
            <person name="Moran D.A.P."/>
            <person name="Tomita M."/>
            <person name="Numata K."/>
            <person name="Arakawa K."/>
        </authorList>
    </citation>
    <scope>NUCLEOTIDE SEQUENCE</scope>
</reference>
<sequence length="107" mass="11823">MAVLNTTESLLVLNKNAFLQFFPRTEQHDKKFILMPIIFTIGITMLDVTNLSPIASVVANSKSLNNLLNSCKNSISPSKEIGGADLLKFTIPAMPLLTQEIFPTCRK</sequence>
<organism evidence="1 2">
    <name type="scientific">Nephila pilipes</name>
    <name type="common">Giant wood spider</name>
    <name type="synonym">Nephila maculata</name>
    <dbReference type="NCBI Taxonomy" id="299642"/>
    <lineage>
        <taxon>Eukaryota</taxon>
        <taxon>Metazoa</taxon>
        <taxon>Ecdysozoa</taxon>
        <taxon>Arthropoda</taxon>
        <taxon>Chelicerata</taxon>
        <taxon>Arachnida</taxon>
        <taxon>Araneae</taxon>
        <taxon>Araneomorphae</taxon>
        <taxon>Entelegynae</taxon>
        <taxon>Araneoidea</taxon>
        <taxon>Nephilidae</taxon>
        <taxon>Nephila</taxon>
    </lineage>
</organism>
<accession>A0A8X6TTI3</accession>
<evidence type="ECO:0000313" key="1">
    <source>
        <dbReference type="EMBL" id="GFT45380.1"/>
    </source>
</evidence>